<feature type="domain" description="Rho-GAP" evidence="4">
    <location>
        <begin position="676"/>
        <end position="864"/>
    </location>
</feature>
<comment type="caution">
    <text evidence="5">The sequence shown here is derived from an EMBL/GenBank/DDBJ whole genome shotgun (WGS) entry which is preliminary data.</text>
</comment>
<dbReference type="PANTHER" id="PTHR45899">
    <property type="entry name" value="RHO GTPASE ACTIVATING PROTEIN AT 15B, ISOFORM C"/>
    <property type="match status" value="1"/>
</dbReference>
<dbReference type="InterPro" id="IPR008936">
    <property type="entry name" value="Rho_GTPase_activation_prot"/>
</dbReference>
<evidence type="ECO:0008006" key="7">
    <source>
        <dbReference type="Google" id="ProtNLM"/>
    </source>
</evidence>
<dbReference type="SMART" id="SM00233">
    <property type="entry name" value="PH"/>
    <property type="match status" value="2"/>
</dbReference>
<dbReference type="SUPFAM" id="SSF50729">
    <property type="entry name" value="PH domain-like"/>
    <property type="match status" value="2"/>
</dbReference>
<evidence type="ECO:0000259" key="4">
    <source>
        <dbReference type="PROSITE" id="PS50238"/>
    </source>
</evidence>
<dbReference type="InterPro" id="IPR052227">
    <property type="entry name" value="Arf-Rho-GAP_ANK-PH_domain"/>
</dbReference>
<feature type="domain" description="PH" evidence="3">
    <location>
        <begin position="451"/>
        <end position="562"/>
    </location>
</feature>
<dbReference type="Pfam" id="PF00620">
    <property type="entry name" value="RhoGAP"/>
    <property type="match status" value="1"/>
</dbReference>
<reference evidence="5 6" key="1">
    <citation type="journal article" date="2024" name="Insects">
        <title>An Improved Chromosome-Level Genome Assembly of the Firefly Pyrocoelia pectoralis.</title>
        <authorList>
            <person name="Fu X."/>
            <person name="Meyer-Rochow V.B."/>
            <person name="Ballantyne L."/>
            <person name="Zhu X."/>
        </authorList>
    </citation>
    <scope>NUCLEOTIDE SEQUENCE [LARGE SCALE GENOMIC DNA]</scope>
    <source>
        <strain evidence="5">XCY_ONT2</strain>
    </source>
</reference>
<evidence type="ECO:0000256" key="2">
    <source>
        <dbReference type="SAM" id="MobiDB-lite"/>
    </source>
</evidence>
<dbReference type="GO" id="GO:0007165">
    <property type="term" value="P:signal transduction"/>
    <property type="evidence" value="ECO:0007669"/>
    <property type="project" value="InterPro"/>
</dbReference>
<feature type="compositionally biased region" description="Pro residues" evidence="2">
    <location>
        <begin position="158"/>
        <end position="167"/>
    </location>
</feature>
<sequence>MSAPVPAPRTAHNEHKKPVPTPRRLIPIICEDQQTNEKDVTESNFNSFSRRVRTFSNTSKQITEELAGKVQEKKKAVIEGTRQSVRKITRRFTTAGNEQITVPQSTDDDRHSESDADIFNSISFRSPIRSTVSETCTLYTNVTIETELNSSSEDSISLPPPIHPPPPLRREDSIYDEPQSLTSGSSNSNNSENVPLNQPVPGNYESVFPTYPYNIDNVTVAATLESTSLSRSDSFNYYDPVAKSESIYSNVDNTSILDVVVAQETKSSEDSFDTTSHLDMRNSVYENHIIRPPPRTKKLNKRATESVILQFDPLNNFTAHSYSNVTDLKTLEQLLQGDLYGTVSNVGAFDNWSISTESEADEYLNPPTPPTRYDSLPEEAPVVPEKSKTNWFVAESSSVKNNSTSNNNVESKAIAWFKQVNEVLKKAPDIVKGSKQKENMVMRPTLSMKAIVPQKGMLYKVTSGPVEDFFGEFSSRWCILEKGHMFCYSDVSCDNVKEHFPMSSILSVQALVDQKYKYKYDNEDLHCFEINISGKSRGGHVYGSQSISERRVWMQKIAECLYSKFPMMVLAEYSRIGWAYIREGVSGEWMGAWLILSQRSLYYALDKSSPKTIDLRKARCIVLQNYQQSEVVPRTNDKGPNMLLDYPGGVLYLRMWTIRETKTWCYIVRLAAHNNGALLEQQQLTKNDIPVIVEKCINFIYAHGSMVEGIYRKAGGGTTVSDILKEFRHDAWAVQLTLDKCNEHDVATALKRFFRDLPEPLLTSSNQQYLYQVSLVKAKDEKIRMFRALFDQFPSITQKTIKRLLGHLHFISTQSSRNLMTADNLATVWGPTLMYCDEKNDSTNRHDKELSVVSQLISLYRNIFPENPEEIEQERLMLQVLEKCMKSPQGPVNTKASGDLRVWVYLYNKEGQTFNIAIGPHKTAYEVLVELCAKTNLGVYELQLEEHVLNDNLIRPVHHSEKLLDVVLRWGYWDEPDRKDNALVLSPISKYWEYIQDNPLPVSAELKYADSKTKTFKGYTFEFAQAKLSYYKDKTCSCKLGSWNIEDILWYFGHEPKRNPQSNWTITFITKTQSLKRTKSSPWFGNIIAWSNPGLRASWLATMLKAERPLGLVPPPQHINLLSS</sequence>
<dbReference type="PANTHER" id="PTHR45899:SF2">
    <property type="entry name" value="RHO GTPASE ACTIVATING PROTEIN AT 15B, ISOFORM C"/>
    <property type="match status" value="1"/>
</dbReference>
<dbReference type="SMART" id="SM00324">
    <property type="entry name" value="RhoGAP"/>
    <property type="match status" value="1"/>
</dbReference>
<dbReference type="Gene3D" id="2.30.29.30">
    <property type="entry name" value="Pleckstrin-homology domain (PH domain)/Phosphotyrosine-binding domain (PTB)"/>
    <property type="match status" value="1"/>
</dbReference>
<dbReference type="EMBL" id="JAVRBK010000006">
    <property type="protein sequence ID" value="KAK5642346.1"/>
    <property type="molecule type" value="Genomic_DNA"/>
</dbReference>
<dbReference type="SUPFAM" id="SSF48350">
    <property type="entry name" value="GTPase activation domain, GAP"/>
    <property type="match status" value="1"/>
</dbReference>
<evidence type="ECO:0000259" key="3">
    <source>
        <dbReference type="PROSITE" id="PS50003"/>
    </source>
</evidence>
<dbReference type="PROSITE" id="PS50238">
    <property type="entry name" value="RHOGAP"/>
    <property type="match status" value="1"/>
</dbReference>
<dbReference type="CDD" id="cd00821">
    <property type="entry name" value="PH"/>
    <property type="match status" value="1"/>
</dbReference>
<evidence type="ECO:0000313" key="5">
    <source>
        <dbReference type="EMBL" id="KAK5642346.1"/>
    </source>
</evidence>
<dbReference type="InterPro" id="IPR011993">
    <property type="entry name" value="PH-like_dom_sf"/>
</dbReference>
<dbReference type="GO" id="GO:0005096">
    <property type="term" value="F:GTPase activator activity"/>
    <property type="evidence" value="ECO:0007669"/>
    <property type="project" value="UniProtKB-KW"/>
</dbReference>
<organism evidence="5 6">
    <name type="scientific">Pyrocoelia pectoralis</name>
    <dbReference type="NCBI Taxonomy" id="417401"/>
    <lineage>
        <taxon>Eukaryota</taxon>
        <taxon>Metazoa</taxon>
        <taxon>Ecdysozoa</taxon>
        <taxon>Arthropoda</taxon>
        <taxon>Hexapoda</taxon>
        <taxon>Insecta</taxon>
        <taxon>Pterygota</taxon>
        <taxon>Neoptera</taxon>
        <taxon>Endopterygota</taxon>
        <taxon>Coleoptera</taxon>
        <taxon>Polyphaga</taxon>
        <taxon>Elateriformia</taxon>
        <taxon>Elateroidea</taxon>
        <taxon>Lampyridae</taxon>
        <taxon>Lampyrinae</taxon>
        <taxon>Pyrocoelia</taxon>
    </lineage>
</organism>
<gene>
    <name evidence="5" type="ORF">RI129_008513</name>
</gene>
<feature type="compositionally biased region" description="Low complexity" evidence="2">
    <location>
        <begin position="180"/>
        <end position="193"/>
    </location>
</feature>
<dbReference type="Gene3D" id="1.10.555.10">
    <property type="entry name" value="Rho GTPase activation protein"/>
    <property type="match status" value="1"/>
</dbReference>
<dbReference type="GO" id="GO:0005737">
    <property type="term" value="C:cytoplasm"/>
    <property type="evidence" value="ECO:0007669"/>
    <property type="project" value="TreeGrafter"/>
</dbReference>
<dbReference type="InterPro" id="IPR001849">
    <property type="entry name" value="PH_domain"/>
</dbReference>
<evidence type="ECO:0000256" key="1">
    <source>
        <dbReference type="ARBA" id="ARBA00022468"/>
    </source>
</evidence>
<accession>A0AAN7VC44</accession>
<keyword evidence="6" id="KW-1185">Reference proteome</keyword>
<dbReference type="Proteomes" id="UP001329430">
    <property type="component" value="Chromosome 6"/>
</dbReference>
<protein>
    <recommendedName>
        <fullName evidence="7">Arf-GAP with Rho-GAP domain, ANK repeat and PH domain-containing protein 2</fullName>
    </recommendedName>
</protein>
<feature type="region of interest" description="Disordered" evidence="2">
    <location>
        <begin position="359"/>
        <end position="380"/>
    </location>
</feature>
<keyword evidence="1" id="KW-0343">GTPase activation</keyword>
<feature type="region of interest" description="Disordered" evidence="2">
    <location>
        <begin position="95"/>
        <end position="114"/>
    </location>
</feature>
<feature type="region of interest" description="Disordered" evidence="2">
    <location>
        <begin position="1"/>
        <end position="20"/>
    </location>
</feature>
<proteinExistence type="predicted"/>
<feature type="region of interest" description="Disordered" evidence="2">
    <location>
        <begin position="149"/>
        <end position="201"/>
    </location>
</feature>
<dbReference type="Pfam" id="PF00169">
    <property type="entry name" value="PH"/>
    <property type="match status" value="1"/>
</dbReference>
<dbReference type="AlphaFoldDB" id="A0AAN7VC44"/>
<feature type="compositionally biased region" description="Polar residues" evidence="2">
    <location>
        <begin position="95"/>
        <end position="105"/>
    </location>
</feature>
<dbReference type="CDD" id="cd17113">
    <property type="entry name" value="RA_ARAPs"/>
    <property type="match status" value="1"/>
</dbReference>
<dbReference type="InterPro" id="IPR000198">
    <property type="entry name" value="RhoGAP_dom"/>
</dbReference>
<name>A0AAN7VC44_9COLE</name>
<dbReference type="GO" id="GO:0005547">
    <property type="term" value="F:phosphatidylinositol-3,4,5-trisphosphate binding"/>
    <property type="evidence" value="ECO:0007669"/>
    <property type="project" value="TreeGrafter"/>
</dbReference>
<evidence type="ECO:0000313" key="6">
    <source>
        <dbReference type="Proteomes" id="UP001329430"/>
    </source>
</evidence>
<dbReference type="PROSITE" id="PS50003">
    <property type="entry name" value="PH_DOMAIN"/>
    <property type="match status" value="1"/>
</dbReference>